<dbReference type="PIRSF" id="PIRSF001235">
    <property type="entry name" value="Amidase_carbamoylase"/>
    <property type="match status" value="1"/>
</dbReference>
<dbReference type="InterPro" id="IPR002933">
    <property type="entry name" value="Peptidase_M20"/>
</dbReference>
<feature type="binding site" evidence="3">
    <location>
        <position position="106"/>
    </location>
    <ligand>
        <name>Zn(2+)</name>
        <dbReference type="ChEBI" id="CHEBI:29105"/>
        <label>2</label>
    </ligand>
</feature>
<proteinExistence type="inferred from homology"/>
<dbReference type="InterPro" id="IPR010158">
    <property type="entry name" value="Amidase_Cbmase"/>
</dbReference>
<dbReference type="Proteomes" id="UP000199187">
    <property type="component" value="Unassembled WGS sequence"/>
</dbReference>
<keyword evidence="2 5" id="KW-0378">Hydrolase</keyword>
<feature type="binding site" evidence="3">
    <location>
        <position position="95"/>
    </location>
    <ligand>
        <name>Zn(2+)</name>
        <dbReference type="ChEBI" id="CHEBI:29105"/>
        <label>1</label>
    </ligand>
</feature>
<dbReference type="Gene3D" id="3.40.630.10">
    <property type="entry name" value="Zn peptidases"/>
    <property type="match status" value="1"/>
</dbReference>
<evidence type="ECO:0000313" key="5">
    <source>
        <dbReference type="EMBL" id="SFU14573.1"/>
    </source>
</evidence>
<organism evidence="5 6">
    <name type="scientific">Kosakonia arachidis</name>
    <dbReference type="NCBI Taxonomy" id="551989"/>
    <lineage>
        <taxon>Bacteria</taxon>
        <taxon>Pseudomonadati</taxon>
        <taxon>Pseudomonadota</taxon>
        <taxon>Gammaproteobacteria</taxon>
        <taxon>Enterobacterales</taxon>
        <taxon>Enterobacteriaceae</taxon>
        <taxon>Kosakonia</taxon>
    </lineage>
</organism>
<dbReference type="CDD" id="cd03884">
    <property type="entry name" value="M20_bAS"/>
    <property type="match status" value="1"/>
</dbReference>
<dbReference type="NCBIfam" id="NF009527">
    <property type="entry name" value="PRK12891.1"/>
    <property type="match status" value="1"/>
</dbReference>
<feature type="binding site" evidence="3">
    <location>
        <position position="393"/>
    </location>
    <ligand>
        <name>Zn(2+)</name>
        <dbReference type="ChEBI" id="CHEBI:29105"/>
        <label>2</label>
    </ligand>
</feature>
<dbReference type="GO" id="GO:0046872">
    <property type="term" value="F:metal ion binding"/>
    <property type="evidence" value="ECO:0007669"/>
    <property type="project" value="UniProtKB-KW"/>
</dbReference>
<evidence type="ECO:0000256" key="3">
    <source>
        <dbReference type="PIRSR" id="PIRSR001235-1"/>
    </source>
</evidence>
<feature type="binding site" evidence="3">
    <location>
        <position position="202"/>
    </location>
    <ligand>
        <name>Zn(2+)</name>
        <dbReference type="ChEBI" id="CHEBI:29105"/>
        <label>1</label>
    </ligand>
</feature>
<comment type="cofactor">
    <cofactor evidence="3">
        <name>Zn(2+)</name>
        <dbReference type="ChEBI" id="CHEBI:29105"/>
    </cofactor>
    <text evidence="3">Binds 2 Zn(2+) ions per subunit.</text>
</comment>
<dbReference type="PANTHER" id="PTHR32494">
    <property type="entry name" value="ALLANTOATE DEIMINASE-RELATED"/>
    <property type="match status" value="1"/>
</dbReference>
<keyword evidence="3" id="KW-0479">Metal-binding</keyword>
<gene>
    <name evidence="5" type="ORF">SAMN05192562_106179</name>
</gene>
<evidence type="ECO:0000313" key="6">
    <source>
        <dbReference type="Proteomes" id="UP000199187"/>
    </source>
</evidence>
<comment type="similarity">
    <text evidence="1">Belongs to the peptidase M20 family.</text>
</comment>
<dbReference type="AlphaFoldDB" id="A0A1I7DSC6"/>
<accession>A0A1I7DSC6</accession>
<feature type="domain" description="Peptidase M20 dimerisation" evidence="4">
    <location>
        <begin position="224"/>
        <end position="321"/>
    </location>
</feature>
<name>A0A1I7DSC6_9ENTR</name>
<evidence type="ECO:0000256" key="1">
    <source>
        <dbReference type="ARBA" id="ARBA00006153"/>
    </source>
</evidence>
<feature type="binding site" evidence="3">
    <location>
        <position position="141"/>
    </location>
    <ligand>
        <name>Zn(2+)</name>
        <dbReference type="ChEBI" id="CHEBI:29105"/>
        <label>2</label>
    </ligand>
</feature>
<keyword evidence="6" id="KW-1185">Reference proteome</keyword>
<dbReference type="InterPro" id="IPR036264">
    <property type="entry name" value="Bact_exopeptidase_dim_dom"/>
</dbReference>
<dbReference type="NCBIfam" id="NF006769">
    <property type="entry name" value="PRK09290.1-3"/>
    <property type="match status" value="1"/>
</dbReference>
<sequence>MTSEVLHSQALSLSDCRVNGERLWDSLMELAKIGATPKGGCCRLTLTDLDRQGRDLVIGWGKAAGLSIIIDKIGNVFMRREGRNPNLPPIVAGSHIDTQPTGGKFDGNFGVLAALEVVRTLNDLQIETEHPLEVVFWTNEEGSRFVPVMMGSGVFAGVFPLEKIYAATDAEGKTVRQELEKIGYIGEQTPGDHPLAAYFEAHIEQGPILEEEEKVIGVVQGVLGIRWYDCTVTGMESHAGPMPMHLRQDALQVATRIMQEVVAIAGRSEQGRGTVGMVQVYPNSRNVVPGAVKFSVDMRNISDATVDEMDAQLRAFTAAVAQETGLGVTLEQVSHYPAAPFDIQCQQAIGRAAQQLGYPSRPIVSGAGHDAVYMSYLAPTGMIFIPCKDGISHNEIEYASPEHVTAGANVLLQVMMEYAKVQ</sequence>
<dbReference type="SUPFAM" id="SSF53187">
    <property type="entry name" value="Zn-dependent exopeptidases"/>
    <property type="match status" value="1"/>
</dbReference>
<dbReference type="GO" id="GO:0016813">
    <property type="term" value="F:hydrolase activity, acting on carbon-nitrogen (but not peptide) bonds, in linear amidines"/>
    <property type="evidence" value="ECO:0007669"/>
    <property type="project" value="InterPro"/>
</dbReference>
<dbReference type="OrthoDB" id="9808195at2"/>
<evidence type="ECO:0000259" key="4">
    <source>
        <dbReference type="Pfam" id="PF07687"/>
    </source>
</evidence>
<dbReference type="NCBIfam" id="TIGR01879">
    <property type="entry name" value="hydantase"/>
    <property type="match status" value="1"/>
</dbReference>
<reference evidence="6" key="1">
    <citation type="submission" date="2016-10" db="EMBL/GenBank/DDBJ databases">
        <authorList>
            <person name="Varghese N."/>
            <person name="Submissions S."/>
        </authorList>
    </citation>
    <scope>NUCLEOTIDE SEQUENCE [LARGE SCALE GENOMIC DNA]</scope>
    <source>
        <strain evidence="6">Ah-143</strain>
    </source>
</reference>
<evidence type="ECO:0000256" key="2">
    <source>
        <dbReference type="ARBA" id="ARBA00022801"/>
    </source>
</evidence>
<protein>
    <submittedName>
        <fullName evidence="5">N-carbamoyl-L-amino-acid hydrolase</fullName>
    </submittedName>
</protein>
<dbReference type="Pfam" id="PF07687">
    <property type="entry name" value="M20_dimer"/>
    <property type="match status" value="1"/>
</dbReference>
<dbReference type="NCBIfam" id="NF006771">
    <property type="entry name" value="PRK09290.1-5"/>
    <property type="match status" value="1"/>
</dbReference>
<feature type="binding site" evidence="3">
    <location>
        <position position="106"/>
    </location>
    <ligand>
        <name>Zn(2+)</name>
        <dbReference type="ChEBI" id="CHEBI:29105"/>
        <label>1</label>
    </ligand>
</feature>
<dbReference type="Gene3D" id="3.30.70.360">
    <property type="match status" value="1"/>
</dbReference>
<dbReference type="PANTHER" id="PTHR32494:SF5">
    <property type="entry name" value="ALLANTOATE AMIDOHYDROLASE"/>
    <property type="match status" value="1"/>
</dbReference>
<dbReference type="SUPFAM" id="SSF55031">
    <property type="entry name" value="Bacterial exopeptidase dimerisation domain"/>
    <property type="match status" value="1"/>
</dbReference>
<keyword evidence="3" id="KW-0862">Zinc</keyword>
<dbReference type="Pfam" id="PF01546">
    <property type="entry name" value="Peptidase_M20"/>
    <property type="match status" value="1"/>
</dbReference>
<dbReference type="InterPro" id="IPR011650">
    <property type="entry name" value="Peptidase_M20_dimer"/>
</dbReference>
<dbReference type="EMBL" id="FPAU01000006">
    <property type="protein sequence ID" value="SFU14573.1"/>
    <property type="molecule type" value="Genomic_DNA"/>
</dbReference>
<dbReference type="RefSeq" id="WP_090124865.1">
    <property type="nucleotide sequence ID" value="NZ_CP045300.1"/>
</dbReference>